<evidence type="ECO:0000256" key="4">
    <source>
        <dbReference type="SAM" id="MobiDB-lite"/>
    </source>
</evidence>
<dbReference type="EMBL" id="CAKXZS010000005">
    <property type="protein sequence ID" value="CAH2395582.1"/>
    <property type="molecule type" value="Genomic_DNA"/>
</dbReference>
<organism evidence="6 7">
    <name type="scientific">Mesorhizobium ventifaucium</name>
    <dbReference type="NCBI Taxonomy" id="666020"/>
    <lineage>
        <taxon>Bacteria</taxon>
        <taxon>Pseudomonadati</taxon>
        <taxon>Pseudomonadota</taxon>
        <taxon>Alphaproteobacteria</taxon>
        <taxon>Hyphomicrobiales</taxon>
        <taxon>Phyllobacteriaceae</taxon>
        <taxon>Mesorhizobium</taxon>
    </lineage>
</organism>
<dbReference type="SUPFAM" id="SSF51735">
    <property type="entry name" value="NAD(P)-binding Rossmann-fold domains"/>
    <property type="match status" value="1"/>
</dbReference>
<evidence type="ECO:0000256" key="2">
    <source>
        <dbReference type="ARBA" id="ARBA00023002"/>
    </source>
</evidence>
<dbReference type="PANTHER" id="PTHR24321:SF8">
    <property type="entry name" value="ESTRADIOL 17-BETA-DEHYDROGENASE 8-RELATED"/>
    <property type="match status" value="1"/>
</dbReference>
<accession>A0ABM9DG81</accession>
<protein>
    <submittedName>
        <fullName evidence="6">Glucose 1-dehydrogenase 2</fullName>
        <ecNumber evidence="6">1.1.1.47</ecNumber>
    </submittedName>
</protein>
<evidence type="ECO:0000313" key="6">
    <source>
        <dbReference type="EMBL" id="CAH2395582.1"/>
    </source>
</evidence>
<dbReference type="NCBIfam" id="NF005681">
    <property type="entry name" value="PRK07478.1"/>
    <property type="match status" value="1"/>
</dbReference>
<dbReference type="NCBIfam" id="NF005559">
    <property type="entry name" value="PRK07231.1"/>
    <property type="match status" value="1"/>
</dbReference>
<evidence type="ECO:0000313" key="7">
    <source>
        <dbReference type="Proteomes" id="UP001152604"/>
    </source>
</evidence>
<dbReference type="PRINTS" id="PR00081">
    <property type="entry name" value="GDHRDH"/>
</dbReference>
<proteinExistence type="inferred from homology"/>
<dbReference type="PRINTS" id="PR00080">
    <property type="entry name" value="SDRFAMILY"/>
</dbReference>
<feature type="domain" description="Ketoreductase" evidence="5">
    <location>
        <begin position="59"/>
        <end position="240"/>
    </location>
</feature>
<evidence type="ECO:0000259" key="5">
    <source>
        <dbReference type="SMART" id="SM00822"/>
    </source>
</evidence>
<evidence type="ECO:0000256" key="3">
    <source>
        <dbReference type="ARBA" id="ARBA00023027"/>
    </source>
</evidence>
<comment type="caution">
    <text evidence="6">The sequence shown here is derived from an EMBL/GenBank/DDBJ whole genome shotgun (WGS) entry which is preliminary data.</text>
</comment>
<dbReference type="InterPro" id="IPR036291">
    <property type="entry name" value="NAD(P)-bd_dom_sf"/>
</dbReference>
<dbReference type="InterPro" id="IPR057326">
    <property type="entry name" value="KR_dom"/>
</dbReference>
<dbReference type="Pfam" id="PF13561">
    <property type="entry name" value="adh_short_C2"/>
    <property type="match status" value="1"/>
</dbReference>
<dbReference type="CDD" id="cd05233">
    <property type="entry name" value="SDR_c"/>
    <property type="match status" value="1"/>
</dbReference>
<dbReference type="Gene3D" id="3.40.50.720">
    <property type="entry name" value="NAD(P)-binding Rossmann-like Domain"/>
    <property type="match status" value="1"/>
</dbReference>
<sequence length="304" mass="31240">MPFCAATKKTRAIRGADDASATPSQVSGGSRRLDLRPSTRLPAKLARKKDAKMFALANKVAIVTGASSGIGRATAKLFAEAGAKLVVAARRQAELDALVAEIEDADGTAIALAGDVRDEAYAKALVELAVGRFGGLDIAFNNAGSVGKIGPISELSLEGWRETLDTNLTSAFLGAKYQVPAMVDRGGGSLIFTSSFVGHSVGMPGMTSYAASKAGLIGLTQVLAAEHGDKGVRVNALLPGGTDTPSATFKAPESRAFVENLHALKRVAEPEEIARSALYLASDASSFTTGAALFADGGVSISRT</sequence>
<feature type="region of interest" description="Disordered" evidence="4">
    <location>
        <begin position="14"/>
        <end position="34"/>
    </location>
</feature>
<keyword evidence="3" id="KW-0520">NAD</keyword>
<comment type="similarity">
    <text evidence="1">Belongs to the short-chain dehydrogenases/reductases (SDR) family.</text>
</comment>
<reference evidence="6" key="1">
    <citation type="submission" date="2022-03" db="EMBL/GenBank/DDBJ databases">
        <authorList>
            <person name="Brunel B."/>
        </authorList>
    </citation>
    <scope>NUCLEOTIDE SEQUENCE</scope>
    <source>
        <strain evidence="6">STM4922sample</strain>
    </source>
</reference>
<evidence type="ECO:0000256" key="1">
    <source>
        <dbReference type="ARBA" id="ARBA00006484"/>
    </source>
</evidence>
<keyword evidence="7" id="KW-1185">Reference proteome</keyword>
<dbReference type="EC" id="1.1.1.47" evidence="6"/>
<dbReference type="Proteomes" id="UP001152604">
    <property type="component" value="Unassembled WGS sequence"/>
</dbReference>
<keyword evidence="2 6" id="KW-0560">Oxidoreductase</keyword>
<dbReference type="InterPro" id="IPR002347">
    <property type="entry name" value="SDR_fam"/>
</dbReference>
<dbReference type="PANTHER" id="PTHR24321">
    <property type="entry name" value="DEHYDROGENASES, SHORT CHAIN"/>
    <property type="match status" value="1"/>
</dbReference>
<dbReference type="SMART" id="SM00822">
    <property type="entry name" value="PKS_KR"/>
    <property type="match status" value="1"/>
</dbReference>
<dbReference type="GO" id="GO:0047936">
    <property type="term" value="F:glucose 1-dehydrogenase [NAD(P)+] activity"/>
    <property type="evidence" value="ECO:0007669"/>
    <property type="project" value="UniProtKB-EC"/>
</dbReference>
<gene>
    <name evidence="6" type="primary">gdhII</name>
    <name evidence="6" type="ORF">MES4922_130018</name>
</gene>
<name>A0ABM9DG81_9HYPH</name>